<keyword evidence="9 15" id="KW-0460">Magnesium</keyword>
<dbReference type="SUPFAM" id="SSF47781">
    <property type="entry name" value="RuvA domain 2-like"/>
    <property type="match status" value="1"/>
</dbReference>
<feature type="binding site" evidence="15">
    <location>
        <position position="413"/>
    </location>
    <ligand>
        <name>Zn(2+)</name>
        <dbReference type="ChEBI" id="CHEBI:29105"/>
    </ligand>
</feature>
<dbReference type="FunFam" id="1.10.150.20:FF:000007">
    <property type="entry name" value="DNA ligase"/>
    <property type="match status" value="1"/>
</dbReference>
<keyword evidence="4 15" id="KW-0436">Ligase</keyword>
<dbReference type="SMART" id="SM00292">
    <property type="entry name" value="BRCT"/>
    <property type="match status" value="1"/>
</dbReference>
<comment type="caution">
    <text evidence="15">Lacks conserved residue(s) required for the propagation of feature annotation.</text>
</comment>
<dbReference type="GO" id="GO:0006281">
    <property type="term" value="P:DNA repair"/>
    <property type="evidence" value="ECO:0007669"/>
    <property type="project" value="UniProtKB-KW"/>
</dbReference>
<dbReference type="PIRSF" id="PIRSF001604">
    <property type="entry name" value="LigA"/>
    <property type="match status" value="1"/>
</dbReference>
<dbReference type="InterPro" id="IPR013840">
    <property type="entry name" value="DNAligase_N"/>
</dbReference>
<proteinExistence type="inferred from homology"/>
<name>A0A934HXI1_9CLOT</name>
<feature type="binding site" evidence="15">
    <location>
        <begin position="83"/>
        <end position="84"/>
    </location>
    <ligand>
        <name>NAD(+)</name>
        <dbReference type="ChEBI" id="CHEBI:57540"/>
    </ligand>
</feature>
<dbReference type="GO" id="GO:0005829">
    <property type="term" value="C:cytosol"/>
    <property type="evidence" value="ECO:0007669"/>
    <property type="project" value="TreeGrafter"/>
</dbReference>
<dbReference type="InterPro" id="IPR041663">
    <property type="entry name" value="DisA/LigA_HHH"/>
</dbReference>
<dbReference type="NCBIfam" id="TIGR00575">
    <property type="entry name" value="dnlj"/>
    <property type="match status" value="1"/>
</dbReference>
<feature type="binding site" evidence="15">
    <location>
        <position position="426"/>
    </location>
    <ligand>
        <name>Zn(2+)</name>
        <dbReference type="ChEBI" id="CHEBI:29105"/>
    </ligand>
</feature>
<accession>A0A934HXI1</accession>
<keyword evidence="8 15" id="KW-0862">Zinc</keyword>
<evidence type="ECO:0000256" key="11">
    <source>
        <dbReference type="ARBA" id="ARBA00023204"/>
    </source>
</evidence>
<dbReference type="GO" id="GO:0003677">
    <property type="term" value="F:DNA binding"/>
    <property type="evidence" value="ECO:0007669"/>
    <property type="project" value="InterPro"/>
</dbReference>
<keyword evidence="5 15" id="KW-0235">DNA replication</keyword>
<comment type="similarity">
    <text evidence="14 15">Belongs to the NAD-dependent DNA ligase family. LigA subfamily.</text>
</comment>
<keyword evidence="7 15" id="KW-0227">DNA damage</keyword>
<dbReference type="GO" id="GO:0003911">
    <property type="term" value="F:DNA ligase (NAD+) activity"/>
    <property type="evidence" value="ECO:0007669"/>
    <property type="project" value="UniProtKB-UniRule"/>
</dbReference>
<dbReference type="PANTHER" id="PTHR23389:SF9">
    <property type="entry name" value="DNA LIGASE"/>
    <property type="match status" value="1"/>
</dbReference>
<evidence type="ECO:0000313" key="17">
    <source>
        <dbReference type="EMBL" id="MBI6873844.1"/>
    </source>
</evidence>
<dbReference type="PANTHER" id="PTHR23389">
    <property type="entry name" value="CHROMOSOME TRANSMISSION FIDELITY FACTOR 18"/>
    <property type="match status" value="1"/>
</dbReference>
<dbReference type="Pfam" id="PF03120">
    <property type="entry name" value="OB_DNA_ligase"/>
    <property type="match status" value="1"/>
</dbReference>
<dbReference type="InterPro" id="IPR012340">
    <property type="entry name" value="NA-bd_OB-fold"/>
</dbReference>
<dbReference type="InterPro" id="IPR036420">
    <property type="entry name" value="BRCT_dom_sf"/>
</dbReference>
<evidence type="ECO:0000256" key="7">
    <source>
        <dbReference type="ARBA" id="ARBA00022763"/>
    </source>
</evidence>
<keyword evidence="12 15" id="KW-0464">Manganese</keyword>
<dbReference type="Gene3D" id="1.10.287.610">
    <property type="entry name" value="Helix hairpin bin"/>
    <property type="match status" value="1"/>
</dbReference>
<sequence>MSLNSDKVTIIKELVEELNKYAHEYYVLDNPSVSDKEYDKKYDELTKLEKETGIVLPYSPTQRVGDRVLAEFQKYAHKGRLWSLDKAQDVQGIREWHIRNKKSVDEYNSSHEDKLPELKYVLTKKFDGLTINCTYDENGILIKAATRGTGEVGEDITAQVKTIKALPLKINNSSVIEVHGEAVMTKTAFEEYNKKAETPLKNLRNGAAGALRNLNVKETARRNLSAFFYDIGYNEGTAFRSYVEMMNFIKEMGFPQDDYVKVCRNIEEIEEELVAVEGIRNTLDYDIDGVVIVVDDMKTRDILGYTIKFPKWAIAYKFEAEEATTKLLEVEWNVGRSGRVTPTAILEPVELAGVTVKRATLNNMDDIQRKGVKIGCHVFVRRSNDVIPEIMGVVEESLKESNEIEPPTTCPYCGSELVQEGVHYFCENTLSCKPQMVKSIVHFGSREAMNIEGFSEKTAEQLFEKLQIKSIADLYRIKKEDLLTLEKFGDKKAQNLIDAIEKSKSCDLSSFIFALGIPNVGKKTAKDLVKKFKNLDNLKIASIDELTSVQDIGDIVAKSIIEFFKEEKIIQSINELLQLGVNPRYEEEEILESVFSGKTVVVTGTLKNYTRSSIKEKLESLGAKIAGSVSKKTDYVLAGEEAGSKYNKAVELGVRILSEDDFEKML</sequence>
<dbReference type="CDD" id="cd00114">
    <property type="entry name" value="LIGANc"/>
    <property type="match status" value="1"/>
</dbReference>
<dbReference type="Pfam" id="PF01653">
    <property type="entry name" value="DNA_ligase_aden"/>
    <property type="match status" value="1"/>
</dbReference>
<dbReference type="Gene3D" id="3.30.470.30">
    <property type="entry name" value="DNA ligase/mRNA capping enzyme"/>
    <property type="match status" value="1"/>
</dbReference>
<dbReference type="FunFam" id="1.10.150.20:FF:000006">
    <property type="entry name" value="DNA ligase"/>
    <property type="match status" value="1"/>
</dbReference>
<evidence type="ECO:0000256" key="13">
    <source>
        <dbReference type="ARBA" id="ARBA00034005"/>
    </source>
</evidence>
<dbReference type="InterPro" id="IPR003583">
    <property type="entry name" value="Hlx-hairpin-Hlx_DNA-bd_motif"/>
</dbReference>
<dbReference type="SUPFAM" id="SSF50249">
    <property type="entry name" value="Nucleic acid-binding proteins"/>
    <property type="match status" value="1"/>
</dbReference>
<dbReference type="EMBL" id="JAEEGB010000015">
    <property type="protein sequence ID" value="MBI6873844.1"/>
    <property type="molecule type" value="Genomic_DNA"/>
</dbReference>
<dbReference type="NCBIfam" id="NF005932">
    <property type="entry name" value="PRK07956.1"/>
    <property type="match status" value="1"/>
</dbReference>
<dbReference type="InterPro" id="IPR001357">
    <property type="entry name" value="BRCT_dom"/>
</dbReference>
<feature type="domain" description="BRCT" evidence="16">
    <location>
        <begin position="590"/>
        <end position="666"/>
    </location>
</feature>
<evidence type="ECO:0000259" key="16">
    <source>
        <dbReference type="PROSITE" id="PS50172"/>
    </source>
</evidence>
<evidence type="ECO:0000256" key="1">
    <source>
        <dbReference type="ARBA" id="ARBA00004067"/>
    </source>
</evidence>
<dbReference type="EC" id="6.5.1.2" evidence="2 15"/>
<gene>
    <name evidence="15 17" type="primary">ligA</name>
    <name evidence="17" type="ORF">I6U51_14250</name>
</gene>
<comment type="catalytic activity">
    <reaction evidence="13 15">
        <text>NAD(+) + (deoxyribonucleotide)n-3'-hydroxyl + 5'-phospho-(deoxyribonucleotide)m = (deoxyribonucleotide)n+m + AMP + beta-nicotinamide D-nucleotide.</text>
        <dbReference type="EC" id="6.5.1.2"/>
    </reaction>
</comment>
<evidence type="ECO:0000256" key="2">
    <source>
        <dbReference type="ARBA" id="ARBA00012722"/>
    </source>
</evidence>
<comment type="caution">
    <text evidence="17">The sequence shown here is derived from an EMBL/GenBank/DDBJ whole genome shotgun (WGS) entry which is preliminary data.</text>
</comment>
<feature type="binding site" evidence="15">
    <location>
        <begin position="35"/>
        <end position="39"/>
    </location>
    <ligand>
        <name>NAD(+)</name>
        <dbReference type="ChEBI" id="CHEBI:57540"/>
    </ligand>
</feature>
<reference evidence="17" key="1">
    <citation type="submission" date="2020-12" db="EMBL/GenBank/DDBJ databases">
        <title>Clostridium thailandense sp. nov., a novel acetogenic bacterium isolated from peat land soil in Thailand.</title>
        <authorList>
            <person name="Chaikitkaew S."/>
            <person name="Birkeland N.K."/>
        </authorList>
    </citation>
    <scope>NUCLEOTIDE SEQUENCE</scope>
    <source>
        <strain evidence="17">DSM 17425</strain>
    </source>
</reference>
<dbReference type="InterPro" id="IPR010994">
    <property type="entry name" value="RuvA_2-like"/>
</dbReference>
<dbReference type="SUPFAM" id="SSF56091">
    <property type="entry name" value="DNA ligase/mRNA capping enzyme, catalytic domain"/>
    <property type="match status" value="1"/>
</dbReference>
<evidence type="ECO:0000256" key="12">
    <source>
        <dbReference type="ARBA" id="ARBA00023211"/>
    </source>
</evidence>
<dbReference type="InterPro" id="IPR033136">
    <property type="entry name" value="DNA_ligase_CS"/>
</dbReference>
<dbReference type="AlphaFoldDB" id="A0A934HXI1"/>
<dbReference type="Gene3D" id="3.40.50.10190">
    <property type="entry name" value="BRCT domain"/>
    <property type="match status" value="1"/>
</dbReference>
<feature type="binding site" evidence="15">
    <location>
        <position position="432"/>
    </location>
    <ligand>
        <name>Zn(2+)</name>
        <dbReference type="ChEBI" id="CHEBI:29105"/>
    </ligand>
</feature>
<evidence type="ECO:0000256" key="6">
    <source>
        <dbReference type="ARBA" id="ARBA00022723"/>
    </source>
</evidence>
<dbReference type="Gene3D" id="2.40.50.140">
    <property type="entry name" value="Nucleic acid-binding proteins"/>
    <property type="match status" value="1"/>
</dbReference>
<dbReference type="PROSITE" id="PS01056">
    <property type="entry name" value="DNA_LIGASE_N2"/>
    <property type="match status" value="1"/>
</dbReference>
<evidence type="ECO:0000256" key="5">
    <source>
        <dbReference type="ARBA" id="ARBA00022705"/>
    </source>
</evidence>
<dbReference type="SUPFAM" id="SSF52113">
    <property type="entry name" value="BRCT domain"/>
    <property type="match status" value="1"/>
</dbReference>
<dbReference type="GO" id="GO:0006260">
    <property type="term" value="P:DNA replication"/>
    <property type="evidence" value="ECO:0007669"/>
    <property type="project" value="UniProtKB-KW"/>
</dbReference>
<keyword evidence="10 15" id="KW-0520">NAD</keyword>
<dbReference type="InterPro" id="IPR001679">
    <property type="entry name" value="DNA_ligase"/>
</dbReference>
<feature type="binding site" evidence="15">
    <location>
        <position position="147"/>
    </location>
    <ligand>
        <name>NAD(+)</name>
        <dbReference type="ChEBI" id="CHEBI:57540"/>
    </ligand>
</feature>
<evidence type="ECO:0000313" key="18">
    <source>
        <dbReference type="Proteomes" id="UP000622687"/>
    </source>
</evidence>
<evidence type="ECO:0000256" key="10">
    <source>
        <dbReference type="ARBA" id="ARBA00023027"/>
    </source>
</evidence>
<organism evidence="17 18">
    <name type="scientific">Clostridium aciditolerans</name>
    <dbReference type="NCBI Taxonomy" id="339861"/>
    <lineage>
        <taxon>Bacteria</taxon>
        <taxon>Bacillati</taxon>
        <taxon>Bacillota</taxon>
        <taxon>Clostridia</taxon>
        <taxon>Eubacteriales</taxon>
        <taxon>Clostridiaceae</taxon>
        <taxon>Clostridium</taxon>
    </lineage>
</organism>
<feature type="active site" description="N6-AMP-lysine intermediate" evidence="15">
    <location>
        <position position="125"/>
    </location>
</feature>
<evidence type="ECO:0000256" key="4">
    <source>
        <dbReference type="ARBA" id="ARBA00022598"/>
    </source>
</evidence>
<keyword evidence="11 15" id="KW-0234">DNA repair</keyword>
<dbReference type="Pfam" id="PF00533">
    <property type="entry name" value="BRCT"/>
    <property type="match status" value="1"/>
</dbReference>
<evidence type="ECO:0000256" key="15">
    <source>
        <dbReference type="HAMAP-Rule" id="MF_01588"/>
    </source>
</evidence>
<evidence type="ECO:0000256" key="3">
    <source>
        <dbReference type="ARBA" id="ARBA00013308"/>
    </source>
</evidence>
<keyword evidence="18" id="KW-1185">Reference proteome</keyword>
<dbReference type="PROSITE" id="PS50172">
    <property type="entry name" value="BRCT"/>
    <property type="match status" value="1"/>
</dbReference>
<evidence type="ECO:0000256" key="14">
    <source>
        <dbReference type="ARBA" id="ARBA00060881"/>
    </source>
</evidence>
<dbReference type="Proteomes" id="UP000622687">
    <property type="component" value="Unassembled WGS sequence"/>
</dbReference>
<protein>
    <recommendedName>
        <fullName evidence="3 15">DNA ligase</fullName>
        <ecNumber evidence="2 15">6.5.1.2</ecNumber>
    </recommendedName>
    <alternativeName>
        <fullName evidence="15">Polydeoxyribonucleotide synthase [NAD(+)]</fullName>
    </alternativeName>
</protein>
<dbReference type="SMART" id="SM00278">
    <property type="entry name" value="HhH1"/>
    <property type="match status" value="4"/>
</dbReference>
<feature type="binding site" evidence="15">
    <location>
        <position position="410"/>
    </location>
    <ligand>
        <name>Zn(2+)</name>
        <dbReference type="ChEBI" id="CHEBI:29105"/>
    </ligand>
</feature>
<dbReference type="Pfam" id="PF14520">
    <property type="entry name" value="HHH_5"/>
    <property type="match status" value="1"/>
</dbReference>
<feature type="binding site" evidence="15">
    <location>
        <position position="317"/>
    </location>
    <ligand>
        <name>NAD(+)</name>
        <dbReference type="ChEBI" id="CHEBI:57540"/>
    </ligand>
</feature>
<dbReference type="HAMAP" id="MF_01588">
    <property type="entry name" value="DNA_ligase_A"/>
    <property type="match status" value="1"/>
</dbReference>
<evidence type="ECO:0000256" key="8">
    <source>
        <dbReference type="ARBA" id="ARBA00022833"/>
    </source>
</evidence>
<dbReference type="Gene3D" id="1.10.150.20">
    <property type="entry name" value="5' to 3' exonuclease, C-terminal subdomain"/>
    <property type="match status" value="2"/>
</dbReference>
<comment type="cofactor">
    <cofactor evidence="15">
        <name>Mg(2+)</name>
        <dbReference type="ChEBI" id="CHEBI:18420"/>
    </cofactor>
    <cofactor evidence="15">
        <name>Mn(2+)</name>
        <dbReference type="ChEBI" id="CHEBI:29035"/>
    </cofactor>
</comment>
<evidence type="ECO:0000256" key="9">
    <source>
        <dbReference type="ARBA" id="ARBA00022842"/>
    </source>
</evidence>
<dbReference type="FunFam" id="2.40.50.140:FF:000012">
    <property type="entry name" value="DNA ligase"/>
    <property type="match status" value="1"/>
</dbReference>
<dbReference type="GO" id="GO:0046872">
    <property type="term" value="F:metal ion binding"/>
    <property type="evidence" value="ECO:0007669"/>
    <property type="project" value="UniProtKB-KW"/>
</dbReference>
<dbReference type="InterPro" id="IPR013839">
    <property type="entry name" value="DNAligase_adenylation"/>
</dbReference>
<comment type="function">
    <text evidence="1 15">DNA ligase that catalyzes the formation of phosphodiester linkages between 5'-phosphoryl and 3'-hydroxyl groups in double-stranded DNA using NAD as a coenzyme and as the energy source for the reaction. It is essential for DNA replication and repair of damaged DNA.</text>
</comment>
<feature type="binding site" evidence="15">
    <location>
        <position position="181"/>
    </location>
    <ligand>
        <name>NAD(+)</name>
        <dbReference type="ChEBI" id="CHEBI:57540"/>
    </ligand>
</feature>
<dbReference type="Pfam" id="PF12826">
    <property type="entry name" value="HHH_2"/>
    <property type="match status" value="1"/>
</dbReference>
<dbReference type="SMART" id="SM00532">
    <property type="entry name" value="LIGANc"/>
    <property type="match status" value="1"/>
</dbReference>
<dbReference type="InterPro" id="IPR004150">
    <property type="entry name" value="NAD_DNA_ligase_OB"/>
</dbReference>
<keyword evidence="6 15" id="KW-0479">Metal-binding</keyword>
<dbReference type="FunFam" id="3.40.50.10190:FF:000054">
    <property type="entry name" value="DNA ligase"/>
    <property type="match status" value="1"/>
</dbReference>
<dbReference type="RefSeq" id="WP_211143264.1">
    <property type="nucleotide sequence ID" value="NZ_JAEEGB010000015.1"/>
</dbReference>
<dbReference type="CDD" id="cd17748">
    <property type="entry name" value="BRCT_DNA_ligase_like"/>
    <property type="match status" value="1"/>
</dbReference>